<comment type="function">
    <text evidence="5">Specifically methylates the pseudouridine at position 1915 (m3Psi1915) in 23S rRNA.</text>
</comment>
<dbReference type="Gene3D" id="3.40.1280.10">
    <property type="match status" value="1"/>
</dbReference>
<evidence type="ECO:0000256" key="3">
    <source>
        <dbReference type="ARBA" id="ARBA00022691"/>
    </source>
</evidence>
<dbReference type="InterPro" id="IPR029028">
    <property type="entry name" value="Alpha/beta_knot_MTases"/>
</dbReference>
<name>A0A4P7VP44_9BACT</name>
<dbReference type="AlphaFoldDB" id="A0A4P7VP44"/>
<dbReference type="OrthoDB" id="9806643at2"/>
<dbReference type="EMBL" id="CP039393">
    <property type="protein sequence ID" value="QCD35328.1"/>
    <property type="molecule type" value="Genomic_DNA"/>
</dbReference>
<dbReference type="GO" id="GO:0005737">
    <property type="term" value="C:cytoplasm"/>
    <property type="evidence" value="ECO:0007669"/>
    <property type="project" value="UniProtKB-SubCell"/>
</dbReference>
<dbReference type="GO" id="GO:0070038">
    <property type="term" value="F:rRNA (pseudouridine-N3-)-methyltransferase activity"/>
    <property type="evidence" value="ECO:0007669"/>
    <property type="project" value="UniProtKB-UniRule"/>
</dbReference>
<comment type="subunit">
    <text evidence="5">Homodimer.</text>
</comment>
<evidence type="ECO:0000256" key="1">
    <source>
        <dbReference type="ARBA" id="ARBA00022603"/>
    </source>
</evidence>
<feature type="binding site" evidence="5">
    <location>
        <position position="105"/>
    </location>
    <ligand>
        <name>S-adenosyl-L-methionine</name>
        <dbReference type="ChEBI" id="CHEBI:59789"/>
    </ligand>
</feature>
<keyword evidence="2 5" id="KW-0808">Transferase</keyword>
<reference evidence="6 7" key="1">
    <citation type="submission" date="2019-02" db="EMBL/GenBank/DDBJ databases">
        <title>Isolation and identification of novel species under the genus Muribaculum.</title>
        <authorList>
            <person name="Miyake S."/>
            <person name="Ding Y."/>
            <person name="Low A."/>
            <person name="Soh M."/>
            <person name="Seedorf H."/>
        </authorList>
    </citation>
    <scope>NUCLEOTIDE SEQUENCE [LARGE SCALE GENOMIC DNA]</scope>
    <source>
        <strain evidence="6 7">TLL-A4</strain>
    </source>
</reference>
<feature type="binding site" evidence="5">
    <location>
        <position position="73"/>
    </location>
    <ligand>
        <name>S-adenosyl-L-methionine</name>
        <dbReference type="ChEBI" id="CHEBI:59789"/>
    </ligand>
</feature>
<gene>
    <name evidence="5 6" type="primary">rlmH</name>
    <name evidence="6" type="ORF">E7746_05185</name>
</gene>
<dbReference type="PIRSF" id="PIRSF004505">
    <property type="entry name" value="MT_bac"/>
    <property type="match status" value="1"/>
</dbReference>
<dbReference type="HAMAP" id="MF_00658">
    <property type="entry name" value="23SrRNA_methyltr_H"/>
    <property type="match status" value="1"/>
</dbReference>
<dbReference type="Pfam" id="PF02590">
    <property type="entry name" value="SPOUT_MTase"/>
    <property type="match status" value="1"/>
</dbReference>
<dbReference type="SUPFAM" id="SSF75217">
    <property type="entry name" value="alpha/beta knot"/>
    <property type="match status" value="1"/>
</dbReference>
<evidence type="ECO:0000256" key="2">
    <source>
        <dbReference type="ARBA" id="ARBA00022679"/>
    </source>
</evidence>
<protein>
    <recommendedName>
        <fullName evidence="5">Ribosomal RNA large subunit methyltransferase H</fullName>
        <ecNumber evidence="5">2.1.1.177</ecNumber>
    </recommendedName>
    <alternativeName>
        <fullName evidence="5">23S rRNA (pseudouridine1915-N3)-methyltransferase</fullName>
    </alternativeName>
    <alternativeName>
        <fullName evidence="5">23S rRNA m3Psi1915 methyltransferase</fullName>
    </alternativeName>
    <alternativeName>
        <fullName evidence="5">rRNA (pseudouridine-N3-)-methyltransferase RlmH</fullName>
    </alternativeName>
</protein>
<dbReference type="NCBIfam" id="NF000990">
    <property type="entry name" value="PRK00103.2-4"/>
    <property type="match status" value="1"/>
</dbReference>
<accession>A0A4P7VP44</accession>
<dbReference type="PANTHER" id="PTHR33603:SF1">
    <property type="entry name" value="RIBOSOMAL RNA LARGE SUBUNIT METHYLTRANSFERASE H"/>
    <property type="match status" value="1"/>
</dbReference>
<dbReference type="Proteomes" id="UP000297031">
    <property type="component" value="Chromosome"/>
</dbReference>
<comment type="subcellular location">
    <subcellularLocation>
        <location evidence="5">Cytoplasm</location>
    </subcellularLocation>
</comment>
<keyword evidence="5" id="KW-0963">Cytoplasm</keyword>
<sequence>MKIELMVIGKTSARYLQEGIDNYVKRTNYYMPFDIRYIPDIKSTKAMTEEKQKEKEGELFLNALTPGDVLVLLDERGKEMTSREFASYIDRKSVTVSKRLVFVVGGPYGFSPAMYERADDKISLSKMTFSHEMVRLFFVEQTYRAMTILRGEPYHHD</sequence>
<dbReference type="PANTHER" id="PTHR33603">
    <property type="entry name" value="METHYLTRANSFERASE"/>
    <property type="match status" value="1"/>
</dbReference>
<evidence type="ECO:0000313" key="6">
    <source>
        <dbReference type="EMBL" id="QCD35328.1"/>
    </source>
</evidence>
<evidence type="ECO:0000256" key="4">
    <source>
        <dbReference type="ARBA" id="ARBA00038303"/>
    </source>
</evidence>
<organism evidence="6 7">
    <name type="scientific">Muribaculum gordoncarteri</name>
    <dbReference type="NCBI Taxonomy" id="2530390"/>
    <lineage>
        <taxon>Bacteria</taxon>
        <taxon>Pseudomonadati</taxon>
        <taxon>Bacteroidota</taxon>
        <taxon>Bacteroidia</taxon>
        <taxon>Bacteroidales</taxon>
        <taxon>Muribaculaceae</taxon>
        <taxon>Muribaculum</taxon>
    </lineage>
</organism>
<dbReference type="KEGG" id="mgod:E7746_05185"/>
<feature type="binding site" evidence="5">
    <location>
        <begin position="124"/>
        <end position="129"/>
    </location>
    <ligand>
        <name>S-adenosyl-L-methionine</name>
        <dbReference type="ChEBI" id="CHEBI:59789"/>
    </ligand>
</feature>
<evidence type="ECO:0000256" key="5">
    <source>
        <dbReference type="HAMAP-Rule" id="MF_00658"/>
    </source>
</evidence>
<keyword evidence="1 5" id="KW-0489">Methyltransferase</keyword>
<comment type="catalytic activity">
    <reaction evidence="5">
        <text>pseudouridine(1915) in 23S rRNA + S-adenosyl-L-methionine = N(3)-methylpseudouridine(1915) in 23S rRNA + S-adenosyl-L-homocysteine + H(+)</text>
        <dbReference type="Rhea" id="RHEA:42752"/>
        <dbReference type="Rhea" id="RHEA-COMP:10221"/>
        <dbReference type="Rhea" id="RHEA-COMP:10222"/>
        <dbReference type="ChEBI" id="CHEBI:15378"/>
        <dbReference type="ChEBI" id="CHEBI:57856"/>
        <dbReference type="ChEBI" id="CHEBI:59789"/>
        <dbReference type="ChEBI" id="CHEBI:65314"/>
        <dbReference type="ChEBI" id="CHEBI:74486"/>
        <dbReference type="EC" id="2.1.1.177"/>
    </reaction>
</comment>
<proteinExistence type="inferred from homology"/>
<keyword evidence="5" id="KW-0698">rRNA processing</keyword>
<dbReference type="CDD" id="cd18081">
    <property type="entry name" value="RlmH-like"/>
    <property type="match status" value="1"/>
</dbReference>
<dbReference type="EC" id="2.1.1.177" evidence="5"/>
<keyword evidence="7" id="KW-1185">Reference proteome</keyword>
<dbReference type="InterPro" id="IPR003742">
    <property type="entry name" value="RlmH-like"/>
</dbReference>
<dbReference type="RefSeq" id="WP_123396632.1">
    <property type="nucleotide sequence ID" value="NZ_CANQMU010000001.1"/>
</dbReference>
<keyword evidence="3 5" id="KW-0949">S-adenosyl-L-methionine</keyword>
<comment type="similarity">
    <text evidence="4 5">Belongs to the RNA methyltransferase RlmH family.</text>
</comment>
<evidence type="ECO:0000313" key="7">
    <source>
        <dbReference type="Proteomes" id="UP000297031"/>
    </source>
</evidence>
<dbReference type="InterPro" id="IPR029026">
    <property type="entry name" value="tRNA_m1G_MTases_N"/>
</dbReference>